<feature type="compositionally biased region" description="Low complexity" evidence="1">
    <location>
        <begin position="20"/>
        <end position="30"/>
    </location>
</feature>
<feature type="region of interest" description="Disordered" evidence="1">
    <location>
        <begin position="1"/>
        <end position="39"/>
    </location>
</feature>
<keyword evidence="2" id="KW-1185">Reference proteome</keyword>
<reference evidence="3" key="1">
    <citation type="submission" date="2022-11" db="UniProtKB">
        <authorList>
            <consortium name="WormBaseParasite"/>
        </authorList>
    </citation>
    <scope>IDENTIFICATION</scope>
</reference>
<accession>A0A915JHV9</accession>
<evidence type="ECO:0000256" key="1">
    <source>
        <dbReference type="SAM" id="MobiDB-lite"/>
    </source>
</evidence>
<sequence length="85" mass="9521">MQNDASHMESSSPLPRIDVAQANSSTTSATGAKKSRRSQPFFQMVTINGTRKCINKLSKKRVYMGKCDPTYKKAPNKRIRSESIK</sequence>
<feature type="compositionally biased region" description="Polar residues" evidence="1">
    <location>
        <begin position="1"/>
        <end position="13"/>
    </location>
</feature>
<name>A0A915JHV9_ROMCU</name>
<dbReference type="AlphaFoldDB" id="A0A915JHV9"/>
<evidence type="ECO:0000313" key="2">
    <source>
        <dbReference type="Proteomes" id="UP000887565"/>
    </source>
</evidence>
<dbReference type="Proteomes" id="UP000887565">
    <property type="component" value="Unplaced"/>
</dbReference>
<organism evidence="2 3">
    <name type="scientific">Romanomermis culicivorax</name>
    <name type="common">Nematode worm</name>
    <dbReference type="NCBI Taxonomy" id="13658"/>
    <lineage>
        <taxon>Eukaryota</taxon>
        <taxon>Metazoa</taxon>
        <taxon>Ecdysozoa</taxon>
        <taxon>Nematoda</taxon>
        <taxon>Enoplea</taxon>
        <taxon>Dorylaimia</taxon>
        <taxon>Mermithida</taxon>
        <taxon>Mermithoidea</taxon>
        <taxon>Mermithidae</taxon>
        <taxon>Romanomermis</taxon>
    </lineage>
</organism>
<dbReference type="WBParaSite" id="nRc.2.0.1.t25677-RA">
    <property type="protein sequence ID" value="nRc.2.0.1.t25677-RA"/>
    <property type="gene ID" value="nRc.2.0.1.g25677"/>
</dbReference>
<proteinExistence type="predicted"/>
<evidence type="ECO:0000313" key="3">
    <source>
        <dbReference type="WBParaSite" id="nRc.2.0.1.t25677-RA"/>
    </source>
</evidence>
<protein>
    <submittedName>
        <fullName evidence="3">Uncharacterized protein</fullName>
    </submittedName>
</protein>